<keyword evidence="3 7" id="KW-0547">Nucleotide-binding</keyword>
<comment type="similarity">
    <text evidence="7">Belongs to the ABC transporter superfamily. Spermidine/putrescine importer (TC 3.A.1.11.1) family.</text>
</comment>
<organism evidence="9 10">
    <name type="scientific">Kumtagia ephedrae</name>
    <dbReference type="NCBI Taxonomy" id="2116701"/>
    <lineage>
        <taxon>Bacteria</taxon>
        <taxon>Pseudomonadati</taxon>
        <taxon>Pseudomonadota</taxon>
        <taxon>Alphaproteobacteria</taxon>
        <taxon>Hyphomicrobiales</taxon>
        <taxon>Phyllobacteriaceae</taxon>
        <taxon>Kumtagia</taxon>
    </lineage>
</organism>
<reference evidence="9 10" key="1">
    <citation type="submission" date="2018-03" db="EMBL/GenBank/DDBJ databases">
        <title>The draft genome of Mesorhizobium sp. 6GN-30.</title>
        <authorList>
            <person name="Liu L."/>
            <person name="Li L."/>
            <person name="Wang T."/>
            <person name="Zhang X."/>
            <person name="Liang L."/>
        </authorList>
    </citation>
    <scope>NUCLEOTIDE SEQUENCE [LARGE SCALE GENOMIC DNA]</scope>
    <source>
        <strain evidence="9 10">6GN30</strain>
    </source>
</reference>
<dbReference type="PANTHER" id="PTHR42781:SF4">
    <property type="entry name" value="SPERMIDINE_PUTRESCINE IMPORT ATP-BINDING PROTEIN POTA"/>
    <property type="match status" value="1"/>
</dbReference>
<dbReference type="FunFam" id="3.40.50.300:FF:000133">
    <property type="entry name" value="Spermidine/putrescine import ATP-binding protein PotA"/>
    <property type="match status" value="1"/>
</dbReference>
<dbReference type="InterPro" id="IPR017871">
    <property type="entry name" value="ABC_transporter-like_CS"/>
</dbReference>
<comment type="function">
    <text evidence="7">Part of the ABC transporter complex PotABCD involved in spermidine/putrescine import. Responsible for energy coupling to the transport system.</text>
</comment>
<dbReference type="Proteomes" id="UP000241229">
    <property type="component" value="Unassembled WGS sequence"/>
</dbReference>
<keyword evidence="6 7" id="KW-0472">Membrane</keyword>
<dbReference type="PANTHER" id="PTHR42781">
    <property type="entry name" value="SPERMIDINE/PUTRESCINE IMPORT ATP-BINDING PROTEIN POTA"/>
    <property type="match status" value="1"/>
</dbReference>
<dbReference type="GO" id="GO:0005524">
    <property type="term" value="F:ATP binding"/>
    <property type="evidence" value="ECO:0007669"/>
    <property type="project" value="UniProtKB-KW"/>
</dbReference>
<dbReference type="GO" id="GO:0015847">
    <property type="term" value="P:putrescine transport"/>
    <property type="evidence" value="ECO:0007669"/>
    <property type="project" value="UniProtKB-ARBA"/>
</dbReference>
<keyword evidence="4 7" id="KW-0067">ATP-binding</keyword>
<evidence type="ECO:0000256" key="1">
    <source>
        <dbReference type="ARBA" id="ARBA00022448"/>
    </source>
</evidence>
<dbReference type="SUPFAM" id="SSF50331">
    <property type="entry name" value="MOP-like"/>
    <property type="match status" value="1"/>
</dbReference>
<evidence type="ECO:0000313" key="10">
    <source>
        <dbReference type="Proteomes" id="UP000241229"/>
    </source>
</evidence>
<evidence type="ECO:0000256" key="7">
    <source>
        <dbReference type="RuleBase" id="RU364083"/>
    </source>
</evidence>
<keyword evidence="5 7" id="KW-1278">Translocase</keyword>
<dbReference type="EC" id="7.6.2.11" evidence="7"/>
<gene>
    <name evidence="7" type="primary">potA</name>
    <name evidence="9" type="ORF">C7I84_20145</name>
</gene>
<keyword evidence="2 7" id="KW-1003">Cell membrane</keyword>
<dbReference type="GO" id="GO:0016887">
    <property type="term" value="F:ATP hydrolysis activity"/>
    <property type="evidence" value="ECO:0007669"/>
    <property type="project" value="InterPro"/>
</dbReference>
<protein>
    <recommendedName>
        <fullName evidence="7">Spermidine/putrescine import ATP-binding protein PotA</fullName>
        <ecNumber evidence="7">7.6.2.11</ecNumber>
    </recommendedName>
</protein>
<comment type="subunit">
    <text evidence="7">The complex is composed of two ATP-binding proteins (PotA), two transmembrane proteins (PotB and PotC) and a solute-binding protein (PotD).</text>
</comment>
<dbReference type="InterPro" id="IPR013611">
    <property type="entry name" value="Transp-assoc_OB_typ2"/>
</dbReference>
<dbReference type="InterPro" id="IPR003593">
    <property type="entry name" value="AAA+_ATPase"/>
</dbReference>
<accession>A0A2P7S2W0</accession>
<dbReference type="AlphaFoldDB" id="A0A2P7S2W0"/>
<dbReference type="Pfam" id="PF00005">
    <property type="entry name" value="ABC_tran"/>
    <property type="match status" value="1"/>
</dbReference>
<feature type="domain" description="ABC transporter" evidence="8">
    <location>
        <begin position="2"/>
        <end position="232"/>
    </location>
</feature>
<dbReference type="NCBIfam" id="TIGR01187">
    <property type="entry name" value="potA"/>
    <property type="match status" value="1"/>
</dbReference>
<dbReference type="InterPro" id="IPR050093">
    <property type="entry name" value="ABC_SmlMolc_Importer"/>
</dbReference>
<dbReference type="PROSITE" id="PS50893">
    <property type="entry name" value="ABC_TRANSPORTER_2"/>
    <property type="match status" value="1"/>
</dbReference>
<proteinExistence type="inferred from homology"/>
<evidence type="ECO:0000256" key="2">
    <source>
        <dbReference type="ARBA" id="ARBA00022475"/>
    </source>
</evidence>
<comment type="catalytic activity">
    <reaction evidence="7">
        <text>ATP + H2O + polyamine-[polyamine-binding protein]Side 1 = ADP + phosphate + polyamineSide 2 + [polyamine-binding protein]Side 1.</text>
        <dbReference type="EC" id="7.6.2.11"/>
    </reaction>
</comment>
<sequence length="357" mass="39005">MIEIRNVTRSYGTFKALDDANLAIREGEFFSLLGPSGCGKTTLLRMIAGFDTPTGGSILVDGQPMDGIPANRRPTNMVFQSYAIFPHLNVEQNVAYGLKRMKLEAAEEKRRVEEALAMVSLAGLGKRGATELSGGQRQRVALARALVMRPKVLLLDEPLSALDKKLREQMQVELRRLQKAVGITFILVTHDQYEALAMSDRIAVMFGGKIAQVAAPKEIYQRPVNRQVADFLGGMNFIKAEIVDDAGTSIVVDTLGFGRVRTDKPAAYVKNGSAATIGIRPERLRVLWDDASARHEVAGTVVERHYFGEITHLVVEVPGMDKPLSVTETNDFGADDLPLGAPIRLGYDPDALVAMAD</sequence>
<evidence type="ECO:0000256" key="5">
    <source>
        <dbReference type="ARBA" id="ARBA00022967"/>
    </source>
</evidence>
<keyword evidence="1 7" id="KW-0813">Transport</keyword>
<dbReference type="InterPro" id="IPR005893">
    <property type="entry name" value="PotA-like"/>
</dbReference>
<dbReference type="InterPro" id="IPR008995">
    <property type="entry name" value="Mo/tungstate-bd_C_term_dom"/>
</dbReference>
<evidence type="ECO:0000259" key="8">
    <source>
        <dbReference type="PROSITE" id="PS50893"/>
    </source>
</evidence>
<dbReference type="Gene3D" id="3.40.50.300">
    <property type="entry name" value="P-loop containing nucleotide triphosphate hydrolases"/>
    <property type="match status" value="1"/>
</dbReference>
<dbReference type="Pfam" id="PF08402">
    <property type="entry name" value="TOBE_2"/>
    <property type="match status" value="1"/>
</dbReference>
<evidence type="ECO:0000256" key="4">
    <source>
        <dbReference type="ARBA" id="ARBA00022840"/>
    </source>
</evidence>
<dbReference type="GO" id="GO:0015417">
    <property type="term" value="F:ABC-type polyamine transporter activity"/>
    <property type="evidence" value="ECO:0007669"/>
    <property type="project" value="UniProtKB-EC"/>
</dbReference>
<dbReference type="InterPro" id="IPR027417">
    <property type="entry name" value="P-loop_NTPase"/>
</dbReference>
<dbReference type="SUPFAM" id="SSF52540">
    <property type="entry name" value="P-loop containing nucleoside triphosphate hydrolases"/>
    <property type="match status" value="1"/>
</dbReference>
<comment type="caution">
    <text evidence="9">The sequence shown here is derived from an EMBL/GenBank/DDBJ whole genome shotgun (WGS) entry which is preliminary data.</text>
</comment>
<dbReference type="EMBL" id="PXYK01000020">
    <property type="protein sequence ID" value="PSJ56815.1"/>
    <property type="molecule type" value="Genomic_DNA"/>
</dbReference>
<keyword evidence="10" id="KW-1185">Reference proteome</keyword>
<evidence type="ECO:0000313" key="9">
    <source>
        <dbReference type="EMBL" id="PSJ56815.1"/>
    </source>
</evidence>
<evidence type="ECO:0000256" key="3">
    <source>
        <dbReference type="ARBA" id="ARBA00022741"/>
    </source>
</evidence>
<evidence type="ECO:0000256" key="6">
    <source>
        <dbReference type="ARBA" id="ARBA00023136"/>
    </source>
</evidence>
<dbReference type="GO" id="GO:0043190">
    <property type="term" value="C:ATP-binding cassette (ABC) transporter complex"/>
    <property type="evidence" value="ECO:0007669"/>
    <property type="project" value="InterPro"/>
</dbReference>
<dbReference type="Gene3D" id="2.40.50.100">
    <property type="match status" value="1"/>
</dbReference>
<dbReference type="OrthoDB" id="9802264at2"/>
<dbReference type="RefSeq" id="WP_106774009.1">
    <property type="nucleotide sequence ID" value="NZ_PXYK01000020.1"/>
</dbReference>
<dbReference type="PROSITE" id="PS00211">
    <property type="entry name" value="ABC_TRANSPORTER_1"/>
    <property type="match status" value="1"/>
</dbReference>
<name>A0A2P7S2W0_9HYPH</name>
<dbReference type="InterPro" id="IPR003439">
    <property type="entry name" value="ABC_transporter-like_ATP-bd"/>
</dbReference>
<dbReference type="SMART" id="SM00382">
    <property type="entry name" value="AAA"/>
    <property type="match status" value="1"/>
</dbReference>